<name>E3E5A1_PAEPS</name>
<dbReference type="KEGG" id="ppm:PPSC2_16400"/>
<protein>
    <submittedName>
        <fullName evidence="1">Uncharacterized protein</fullName>
    </submittedName>
</protein>
<dbReference type="AlphaFoldDB" id="E3E5A1"/>
<dbReference type="EMBL" id="CP002213">
    <property type="protein sequence ID" value="ADO57461.1"/>
    <property type="molecule type" value="Genomic_DNA"/>
</dbReference>
<evidence type="ECO:0000313" key="1">
    <source>
        <dbReference type="EMBL" id="ADO57461.1"/>
    </source>
</evidence>
<sequence>MNPTQKKVLDFFTEMTVDESVDMDKFVEACSLNLGLYTSLKFEKWSQRKVISKAEKTLHHGLEIGNNLSALRNIQVLIIRK</sequence>
<gene>
    <name evidence="1" type="ORF">PPSC2_16400</name>
</gene>
<accession>E3E5A1</accession>
<reference evidence="1 2" key="1">
    <citation type="journal article" date="2011" name="J. Bacteriol.">
        <title>Complete genome sequence of Paenibacillus polymyxa SC2, a strain of plant growth-promoting Rhizobacterium with broad-spectrum antimicrobial activity.</title>
        <authorList>
            <person name="Ma M."/>
            <person name="Wang C."/>
            <person name="Ding Y."/>
            <person name="Li L."/>
            <person name="Shen D."/>
            <person name="Jiang X."/>
            <person name="Guan D."/>
            <person name="Cao F."/>
            <person name="Chen H."/>
            <person name="Feng R."/>
            <person name="Wang X."/>
            <person name="Ge Y."/>
            <person name="Yao L."/>
            <person name="Bing X."/>
            <person name="Yang X."/>
            <person name="Li J."/>
            <person name="Du B."/>
        </authorList>
    </citation>
    <scope>NUCLEOTIDE SEQUENCE [LARGE SCALE GENOMIC DNA]</scope>
    <source>
        <strain evidence="1 2">SC2</strain>
    </source>
</reference>
<evidence type="ECO:0000313" key="2">
    <source>
        <dbReference type="Proteomes" id="UP000006868"/>
    </source>
</evidence>
<organism evidence="1 2">
    <name type="scientific">Paenibacillus polymyxa (strain SC2)</name>
    <name type="common">Bacillus polymyxa</name>
    <dbReference type="NCBI Taxonomy" id="886882"/>
    <lineage>
        <taxon>Bacteria</taxon>
        <taxon>Bacillati</taxon>
        <taxon>Bacillota</taxon>
        <taxon>Bacilli</taxon>
        <taxon>Bacillales</taxon>
        <taxon>Paenibacillaceae</taxon>
        <taxon>Paenibacillus</taxon>
    </lineage>
</organism>
<proteinExistence type="predicted"/>
<dbReference type="RefSeq" id="WP_013372047.1">
    <property type="nucleotide sequence ID" value="NC_014622.2"/>
</dbReference>
<dbReference type="Proteomes" id="UP000006868">
    <property type="component" value="Chromosome"/>
</dbReference>
<dbReference type="HOGENOM" id="CLU_2570613_0_0_9"/>
<dbReference type="PATRIC" id="fig|886882.15.peg.3502"/>